<evidence type="ECO:0000313" key="8">
    <source>
        <dbReference type="Proteomes" id="UP001345827"/>
    </source>
</evidence>
<keyword evidence="8" id="KW-1185">Reference proteome</keyword>
<dbReference type="EMBL" id="JAXLQG010000019">
    <property type="protein sequence ID" value="KAK5530496.1"/>
    <property type="molecule type" value="Genomic_DNA"/>
</dbReference>
<reference evidence="7 8" key="1">
    <citation type="submission" date="2023-06" db="EMBL/GenBank/DDBJ databases">
        <title>Black Yeasts Isolated from many extreme environments.</title>
        <authorList>
            <person name="Coleine C."/>
            <person name="Stajich J.E."/>
            <person name="Selbmann L."/>
        </authorList>
    </citation>
    <scope>NUCLEOTIDE SEQUENCE [LARGE SCALE GENOMIC DNA]</scope>
    <source>
        <strain evidence="7 8">CCFEE 5887</strain>
    </source>
</reference>
<comment type="caution">
    <text evidence="7">The sequence shown here is derived from an EMBL/GenBank/DDBJ whole genome shotgun (WGS) entry which is preliminary data.</text>
</comment>
<sequence>MSSKAAVTDTAPSRPIAMVSLDGGGVRGLSSLLILRLLLLLVTEELARRNAIPTNCATLNPQDVFDIAVGTSTGGLIVLMLVKLNMSIDECIEQYKILSGRIFAKERPTLQRMFGDWSKFSGRELQKAIENLLASRGQPYDLKMRSAHANSMQGTVLCHERPNPHPIFFCTHECQGPYREQMLSCDLELRQAARATSAAPSYFEPMIIRGRSFTDGGIGETNNPSWEGKLHYHKNHGLEEDEQLVMINIGTGTLPEDFFTKPLPTRPWWTRMVPNGVVNALGLVSDLVKIATDSEQRAIDLSYISSIIPEQFFFERFSADTGIHHIKLDNWRAVKDTDGPSELEVKTNAYLKKPEVRERLVTAAKKLADVYITRNKAASSPSRGRASEEIPVIASAVGSREDLARVDLTIQLGYDGSLPAGRGRRSSKRASIPVLLSPTAGAGAGAGAGASAGDKAPSLVTSSDDPTRSPETSSPPTPDPTRKSLVKQPEITIEPEEFLQGEGDQFEPKDVPITPLSSLTTSARSPTRKPKRASTYPPRSSPILDE</sequence>
<feature type="short sequence motif" description="DGA/G" evidence="4">
    <location>
        <begin position="215"/>
        <end position="217"/>
    </location>
</feature>
<dbReference type="Gene3D" id="3.40.1090.10">
    <property type="entry name" value="Cytosolic phospholipase A2 catalytic domain"/>
    <property type="match status" value="1"/>
</dbReference>
<evidence type="ECO:0000313" key="7">
    <source>
        <dbReference type="EMBL" id="KAK5530496.1"/>
    </source>
</evidence>
<dbReference type="GO" id="GO:0019369">
    <property type="term" value="P:arachidonate metabolic process"/>
    <property type="evidence" value="ECO:0007669"/>
    <property type="project" value="TreeGrafter"/>
</dbReference>
<evidence type="ECO:0000256" key="1">
    <source>
        <dbReference type="ARBA" id="ARBA00022801"/>
    </source>
</evidence>
<dbReference type="PROSITE" id="PS51635">
    <property type="entry name" value="PNPLA"/>
    <property type="match status" value="1"/>
</dbReference>
<feature type="domain" description="PNPLA" evidence="6">
    <location>
        <begin position="19"/>
        <end position="229"/>
    </location>
</feature>
<protein>
    <recommendedName>
        <fullName evidence="6">PNPLA domain-containing protein</fullName>
    </recommendedName>
</protein>
<feature type="short sequence motif" description="GXGXXG" evidence="4">
    <location>
        <begin position="23"/>
        <end position="28"/>
    </location>
</feature>
<evidence type="ECO:0000256" key="3">
    <source>
        <dbReference type="ARBA" id="ARBA00023098"/>
    </source>
</evidence>
<feature type="active site" description="Proton acceptor" evidence="4">
    <location>
        <position position="215"/>
    </location>
</feature>
<dbReference type="GO" id="GO:0047499">
    <property type="term" value="F:calcium-independent phospholipase A2 activity"/>
    <property type="evidence" value="ECO:0007669"/>
    <property type="project" value="TreeGrafter"/>
</dbReference>
<organism evidence="7 8">
    <name type="scientific">Vermiconidia calcicola</name>
    <dbReference type="NCBI Taxonomy" id="1690605"/>
    <lineage>
        <taxon>Eukaryota</taxon>
        <taxon>Fungi</taxon>
        <taxon>Dikarya</taxon>
        <taxon>Ascomycota</taxon>
        <taxon>Pezizomycotina</taxon>
        <taxon>Dothideomycetes</taxon>
        <taxon>Dothideomycetidae</taxon>
        <taxon>Mycosphaerellales</taxon>
        <taxon>Extremaceae</taxon>
        <taxon>Vermiconidia</taxon>
    </lineage>
</organism>
<dbReference type="AlphaFoldDB" id="A0AAV9PVM3"/>
<dbReference type="Proteomes" id="UP001345827">
    <property type="component" value="Unassembled WGS sequence"/>
</dbReference>
<dbReference type="Pfam" id="PF01734">
    <property type="entry name" value="Patatin"/>
    <property type="match status" value="1"/>
</dbReference>
<gene>
    <name evidence="7" type="ORF">LTR25_009074</name>
</gene>
<keyword evidence="1 4" id="KW-0378">Hydrolase</keyword>
<name>A0AAV9PVM3_9PEZI</name>
<dbReference type="GO" id="GO:0016020">
    <property type="term" value="C:membrane"/>
    <property type="evidence" value="ECO:0007669"/>
    <property type="project" value="TreeGrafter"/>
</dbReference>
<feature type="active site" description="Nucleophile" evidence="4">
    <location>
        <position position="72"/>
    </location>
</feature>
<feature type="compositionally biased region" description="Polar residues" evidence="5">
    <location>
        <begin position="515"/>
        <end position="525"/>
    </location>
</feature>
<dbReference type="InterPro" id="IPR002641">
    <property type="entry name" value="PNPLA_dom"/>
</dbReference>
<dbReference type="GO" id="GO:0046486">
    <property type="term" value="P:glycerolipid metabolic process"/>
    <property type="evidence" value="ECO:0007669"/>
    <property type="project" value="UniProtKB-ARBA"/>
</dbReference>
<dbReference type="PANTHER" id="PTHR24185:SF1">
    <property type="entry name" value="CALCIUM-INDEPENDENT PHOSPHOLIPASE A2-GAMMA"/>
    <property type="match status" value="1"/>
</dbReference>
<evidence type="ECO:0000256" key="4">
    <source>
        <dbReference type="PROSITE-ProRule" id="PRU01161"/>
    </source>
</evidence>
<dbReference type="PANTHER" id="PTHR24185">
    <property type="entry name" value="CALCIUM-INDEPENDENT PHOSPHOLIPASE A2-GAMMA"/>
    <property type="match status" value="1"/>
</dbReference>
<dbReference type="InterPro" id="IPR016035">
    <property type="entry name" value="Acyl_Trfase/lysoPLipase"/>
</dbReference>
<feature type="region of interest" description="Disordered" evidence="5">
    <location>
        <begin position="442"/>
        <end position="546"/>
    </location>
</feature>
<evidence type="ECO:0000259" key="6">
    <source>
        <dbReference type="PROSITE" id="PS51635"/>
    </source>
</evidence>
<dbReference type="SUPFAM" id="SSF52151">
    <property type="entry name" value="FabD/lysophospholipase-like"/>
    <property type="match status" value="1"/>
</dbReference>
<feature type="compositionally biased region" description="Low complexity" evidence="5">
    <location>
        <begin position="461"/>
        <end position="472"/>
    </location>
</feature>
<feature type="short sequence motif" description="GXSXG" evidence="4">
    <location>
        <begin position="70"/>
        <end position="74"/>
    </location>
</feature>
<evidence type="ECO:0000256" key="2">
    <source>
        <dbReference type="ARBA" id="ARBA00022963"/>
    </source>
</evidence>
<keyword evidence="2 4" id="KW-0442">Lipid degradation</keyword>
<keyword evidence="3 4" id="KW-0443">Lipid metabolism</keyword>
<evidence type="ECO:0000256" key="5">
    <source>
        <dbReference type="SAM" id="MobiDB-lite"/>
    </source>
</evidence>
<proteinExistence type="predicted"/>
<dbReference type="GO" id="GO:0016042">
    <property type="term" value="P:lipid catabolic process"/>
    <property type="evidence" value="ECO:0007669"/>
    <property type="project" value="UniProtKB-UniRule"/>
</dbReference>
<accession>A0AAV9PVM3</accession>